<name>A0ABU9HRM6_9FLAO</name>
<sequence>MAIIIKEILVRATITAGDTSKGTNEDALLQMKKDIIKEVKETIRKERMQKQER</sequence>
<organism evidence="1 2">
    <name type="scientific">Flavobacterium arundinis</name>
    <dbReference type="NCBI Taxonomy" id="3139143"/>
    <lineage>
        <taxon>Bacteria</taxon>
        <taxon>Pseudomonadati</taxon>
        <taxon>Bacteroidota</taxon>
        <taxon>Flavobacteriia</taxon>
        <taxon>Flavobacteriales</taxon>
        <taxon>Flavobacteriaceae</taxon>
        <taxon>Flavobacterium</taxon>
    </lineage>
</organism>
<evidence type="ECO:0000313" key="2">
    <source>
        <dbReference type="Proteomes" id="UP001464555"/>
    </source>
</evidence>
<comment type="caution">
    <text evidence="1">The sequence shown here is derived from an EMBL/GenBank/DDBJ whole genome shotgun (WGS) entry which is preliminary data.</text>
</comment>
<dbReference type="Proteomes" id="UP001464555">
    <property type="component" value="Unassembled WGS sequence"/>
</dbReference>
<dbReference type="InterPro" id="IPR045459">
    <property type="entry name" value="DUF5908"/>
</dbReference>
<accession>A0ABU9HRM6</accession>
<dbReference type="Pfam" id="PF19265">
    <property type="entry name" value="DUF5908"/>
    <property type="match status" value="1"/>
</dbReference>
<reference evidence="1 2" key="1">
    <citation type="submission" date="2024-04" db="EMBL/GenBank/DDBJ databases">
        <title>Flavobacterium sp. DGU11 16S ribosomal RNA gene Genome sequencing and assembly.</title>
        <authorList>
            <person name="Park S."/>
        </authorList>
    </citation>
    <scope>NUCLEOTIDE SEQUENCE [LARGE SCALE GENOMIC DNA]</scope>
    <source>
        <strain evidence="1 2">DGU11</strain>
    </source>
</reference>
<dbReference type="EMBL" id="JBBYHR010000001">
    <property type="protein sequence ID" value="MEL1242807.1"/>
    <property type="molecule type" value="Genomic_DNA"/>
</dbReference>
<gene>
    <name evidence="1" type="ORF">AAEO56_00925</name>
</gene>
<keyword evidence="2" id="KW-1185">Reference proteome</keyword>
<evidence type="ECO:0000313" key="1">
    <source>
        <dbReference type="EMBL" id="MEL1242807.1"/>
    </source>
</evidence>
<proteinExistence type="predicted"/>
<dbReference type="RefSeq" id="WP_341695132.1">
    <property type="nucleotide sequence ID" value="NZ_JBBYHR010000001.1"/>
</dbReference>
<protein>
    <submittedName>
        <fullName evidence="1">DUF5908 family protein</fullName>
    </submittedName>
</protein>